<dbReference type="InterPro" id="IPR006419">
    <property type="entry name" value="NMN_transpt_PnuC"/>
</dbReference>
<proteinExistence type="inferred from homology"/>
<evidence type="ECO:0000313" key="11">
    <source>
        <dbReference type="EMBL" id="KAA2377676.1"/>
    </source>
</evidence>
<evidence type="ECO:0000256" key="10">
    <source>
        <dbReference type="SAM" id="Phobius"/>
    </source>
</evidence>
<feature type="transmembrane region" description="Helical" evidence="10">
    <location>
        <begin position="106"/>
        <end position="124"/>
    </location>
</feature>
<feature type="transmembrane region" description="Helical" evidence="10">
    <location>
        <begin position="27"/>
        <end position="45"/>
    </location>
</feature>
<gene>
    <name evidence="11" type="ORF">F2Y07_01980</name>
</gene>
<comment type="similarity">
    <text evidence="3">Belongs to the nicotinamide ribonucleoside (NR) uptake permease (TC 4.B.1) family.</text>
</comment>
<evidence type="ECO:0000256" key="7">
    <source>
        <dbReference type="ARBA" id="ARBA00022692"/>
    </source>
</evidence>
<evidence type="ECO:0000256" key="2">
    <source>
        <dbReference type="ARBA" id="ARBA00004651"/>
    </source>
</evidence>
<dbReference type="RefSeq" id="WP_149885767.1">
    <property type="nucleotide sequence ID" value="NZ_CAUBDR010000083.1"/>
</dbReference>
<keyword evidence="9 10" id="KW-0472">Membrane</keyword>
<organism evidence="11 12">
    <name type="scientific">Alistipes shahii</name>
    <dbReference type="NCBI Taxonomy" id="328814"/>
    <lineage>
        <taxon>Bacteria</taxon>
        <taxon>Pseudomonadati</taxon>
        <taxon>Bacteroidota</taxon>
        <taxon>Bacteroidia</taxon>
        <taxon>Bacteroidales</taxon>
        <taxon>Rikenellaceae</taxon>
        <taxon>Alistipes</taxon>
    </lineage>
</organism>
<evidence type="ECO:0000256" key="8">
    <source>
        <dbReference type="ARBA" id="ARBA00022989"/>
    </source>
</evidence>
<dbReference type="GO" id="GO:0034257">
    <property type="term" value="F:nicotinamide riboside transmembrane transporter activity"/>
    <property type="evidence" value="ECO:0007669"/>
    <property type="project" value="InterPro"/>
</dbReference>
<accession>A0A5B3GW67</accession>
<evidence type="ECO:0000256" key="4">
    <source>
        <dbReference type="ARBA" id="ARBA00017522"/>
    </source>
</evidence>
<keyword evidence="6" id="KW-1003">Cell membrane</keyword>
<evidence type="ECO:0000256" key="3">
    <source>
        <dbReference type="ARBA" id="ARBA00006669"/>
    </source>
</evidence>
<reference evidence="11 12" key="1">
    <citation type="journal article" date="2019" name="Nat. Med.">
        <title>A library of human gut bacterial isolates paired with longitudinal multiomics data enables mechanistic microbiome research.</title>
        <authorList>
            <person name="Poyet M."/>
            <person name="Groussin M."/>
            <person name="Gibbons S.M."/>
            <person name="Avila-Pacheco J."/>
            <person name="Jiang X."/>
            <person name="Kearney S.M."/>
            <person name="Perrotta A.R."/>
            <person name="Berdy B."/>
            <person name="Zhao S."/>
            <person name="Lieberman T.D."/>
            <person name="Swanson P.K."/>
            <person name="Smith M."/>
            <person name="Roesemann S."/>
            <person name="Alexander J.E."/>
            <person name="Rich S.A."/>
            <person name="Livny J."/>
            <person name="Vlamakis H."/>
            <person name="Clish C."/>
            <person name="Bullock K."/>
            <person name="Deik A."/>
            <person name="Scott J."/>
            <person name="Pierce K.A."/>
            <person name="Xavier R.J."/>
            <person name="Alm E.J."/>
        </authorList>
    </citation>
    <scope>NUCLEOTIDE SEQUENCE [LARGE SCALE GENOMIC DNA]</scope>
    <source>
        <strain evidence="11 12">BIOML-A1</strain>
    </source>
</reference>
<dbReference type="GO" id="GO:0005886">
    <property type="term" value="C:plasma membrane"/>
    <property type="evidence" value="ECO:0007669"/>
    <property type="project" value="UniProtKB-SubCell"/>
</dbReference>
<sequence>MDIKLLLQIAGVLLGLLYLWLEYRADIRLWIVGLVMPLIHGALYYKSGLYADCSMQAYYVLAGLYGWLVWRRRGRKTDAGQTGPEDAEGAKRTAALRIGHTPLRTVPALAAVYAAAHIGLYLLLTRFTDSTVPFWDAGTTALSVVAMWMLSRKLVEQWLVWLVVDLVTVGLYLYKDLPYTAGLYALYSALAVAGYLRWRRQARA</sequence>
<dbReference type="NCBIfam" id="TIGR01528">
    <property type="entry name" value="NMN_trans_PnuC"/>
    <property type="match status" value="1"/>
</dbReference>
<evidence type="ECO:0000256" key="5">
    <source>
        <dbReference type="ARBA" id="ARBA00022448"/>
    </source>
</evidence>
<dbReference type="AlphaFoldDB" id="A0A5B3GW67"/>
<keyword evidence="7 10" id="KW-0812">Transmembrane</keyword>
<dbReference type="Pfam" id="PF04973">
    <property type="entry name" value="NMN_transporter"/>
    <property type="match status" value="1"/>
</dbReference>
<name>A0A5B3GW67_9BACT</name>
<evidence type="ECO:0000256" key="9">
    <source>
        <dbReference type="ARBA" id="ARBA00023136"/>
    </source>
</evidence>
<comment type="subcellular location">
    <subcellularLocation>
        <location evidence="2">Cell membrane</location>
        <topology evidence="2">Multi-pass membrane protein</topology>
    </subcellularLocation>
</comment>
<dbReference type="EMBL" id="VVXJ01000003">
    <property type="protein sequence ID" value="KAA2377676.1"/>
    <property type="molecule type" value="Genomic_DNA"/>
</dbReference>
<keyword evidence="5" id="KW-0813">Transport</keyword>
<comment type="caution">
    <text evidence="11">The sequence shown here is derived from an EMBL/GenBank/DDBJ whole genome shotgun (WGS) entry which is preliminary data.</text>
</comment>
<dbReference type="Proteomes" id="UP000322658">
    <property type="component" value="Unassembled WGS sequence"/>
</dbReference>
<feature type="transmembrane region" description="Helical" evidence="10">
    <location>
        <begin position="130"/>
        <end position="151"/>
    </location>
</feature>
<evidence type="ECO:0000256" key="1">
    <source>
        <dbReference type="ARBA" id="ARBA00002672"/>
    </source>
</evidence>
<dbReference type="PANTHER" id="PTHR36122:SF2">
    <property type="entry name" value="NICOTINAMIDE RIBOSIDE TRANSPORTER PNUC"/>
    <property type="match status" value="1"/>
</dbReference>
<evidence type="ECO:0000313" key="12">
    <source>
        <dbReference type="Proteomes" id="UP000322658"/>
    </source>
</evidence>
<protein>
    <recommendedName>
        <fullName evidence="4">Nicotinamide riboside transporter PnuC</fullName>
    </recommendedName>
</protein>
<evidence type="ECO:0000256" key="6">
    <source>
        <dbReference type="ARBA" id="ARBA00022475"/>
    </source>
</evidence>
<comment type="function">
    <text evidence="1">Required for nicotinamide riboside transport across the inner membrane.</text>
</comment>
<keyword evidence="8 10" id="KW-1133">Transmembrane helix</keyword>
<feature type="transmembrane region" description="Helical" evidence="10">
    <location>
        <begin position="5"/>
        <end position="21"/>
    </location>
</feature>
<feature type="transmembrane region" description="Helical" evidence="10">
    <location>
        <begin position="158"/>
        <end position="175"/>
    </location>
</feature>
<dbReference type="PANTHER" id="PTHR36122">
    <property type="entry name" value="NICOTINAMIDE RIBOSIDE TRANSPORTER PNUC"/>
    <property type="match status" value="1"/>
</dbReference>
<feature type="transmembrane region" description="Helical" evidence="10">
    <location>
        <begin position="181"/>
        <end position="198"/>
    </location>
</feature>